<comment type="caution">
    <text evidence="1">The sequence shown here is derived from an EMBL/GenBank/DDBJ whole genome shotgun (WGS) entry which is preliminary data.</text>
</comment>
<dbReference type="EMBL" id="ACYG01000032">
    <property type="protein sequence ID" value="EEV16220.1"/>
    <property type="molecule type" value="Genomic_DNA"/>
</dbReference>
<protein>
    <submittedName>
        <fullName evidence="1">Uncharacterized protein</fullName>
    </submittedName>
</protein>
<evidence type="ECO:0000313" key="2">
    <source>
        <dbReference type="Proteomes" id="UP000005709"/>
    </source>
</evidence>
<gene>
    <name evidence="1" type="ORF">CAMGR0001_1917</name>
</gene>
<reference evidence="1 2" key="1">
    <citation type="submission" date="2009-07" db="EMBL/GenBank/DDBJ databases">
        <authorList>
            <person name="Madupu R."/>
            <person name="Sebastian Y."/>
            <person name="Durkin A.S."/>
            <person name="Torralba M."/>
            <person name="Methe B."/>
            <person name="Sutton G.G."/>
            <person name="Strausberg R.L."/>
            <person name="Nelson K.E."/>
        </authorList>
    </citation>
    <scope>NUCLEOTIDE SEQUENCE [LARGE SCALE GENOMIC DNA]</scope>
    <source>
        <strain evidence="1 2">RM3268</strain>
    </source>
</reference>
<proteinExistence type="predicted"/>
<accession>C8PLA8</accession>
<sequence>MEFHRPHATMKFVPFTSETLAPSIRLRYGSREIYPFIAACIGILEILIRPAAARNFIVAPRG</sequence>
<keyword evidence="2" id="KW-1185">Reference proteome</keyword>
<organism evidence="1 2">
    <name type="scientific">Campylobacter gracilis RM3268</name>
    <dbReference type="NCBI Taxonomy" id="553220"/>
    <lineage>
        <taxon>Bacteria</taxon>
        <taxon>Pseudomonadati</taxon>
        <taxon>Campylobacterota</taxon>
        <taxon>Epsilonproteobacteria</taxon>
        <taxon>Campylobacterales</taxon>
        <taxon>Campylobacteraceae</taxon>
        <taxon>Campylobacter</taxon>
    </lineage>
</organism>
<dbReference type="AlphaFoldDB" id="C8PLA8"/>
<evidence type="ECO:0000313" key="1">
    <source>
        <dbReference type="EMBL" id="EEV16220.1"/>
    </source>
</evidence>
<dbReference type="Proteomes" id="UP000005709">
    <property type="component" value="Unassembled WGS sequence"/>
</dbReference>
<name>C8PLA8_9BACT</name>